<proteinExistence type="predicted"/>
<accession>A0A8S5U2S0</accession>
<dbReference type="EMBL" id="BK015993">
    <property type="protein sequence ID" value="DAF88752.1"/>
    <property type="molecule type" value="Genomic_DNA"/>
</dbReference>
<name>A0A8S5U2S0_9CAUD</name>
<reference evidence="1" key="1">
    <citation type="journal article" date="2021" name="Proc. Natl. Acad. Sci. U.S.A.">
        <title>A Catalog of Tens of Thousands of Viruses from Human Metagenomes Reveals Hidden Associations with Chronic Diseases.</title>
        <authorList>
            <person name="Tisza M.J."/>
            <person name="Buck C.B."/>
        </authorList>
    </citation>
    <scope>NUCLEOTIDE SEQUENCE</scope>
    <source>
        <strain evidence="1">CtjUd6</strain>
    </source>
</reference>
<protein>
    <submittedName>
        <fullName evidence="1">Uncharacterized protein</fullName>
    </submittedName>
</protein>
<organism evidence="1">
    <name type="scientific">Podoviridae sp. ctjUd6</name>
    <dbReference type="NCBI Taxonomy" id="2825270"/>
    <lineage>
        <taxon>Viruses</taxon>
        <taxon>Duplodnaviria</taxon>
        <taxon>Heunggongvirae</taxon>
        <taxon>Uroviricota</taxon>
        <taxon>Caudoviricetes</taxon>
    </lineage>
</organism>
<evidence type="ECO:0000313" key="1">
    <source>
        <dbReference type="EMBL" id="DAF88752.1"/>
    </source>
</evidence>
<sequence>MLPGLALPNHLQRQTVQSGLFIYCVGHDGAVK</sequence>